<dbReference type="KEGG" id="nnv:QNH39_03685"/>
<proteinExistence type="predicted"/>
<dbReference type="Proteomes" id="UP001178288">
    <property type="component" value="Chromosome"/>
</dbReference>
<name>A0AA95MSD8_9BACI</name>
<organism evidence="1 2">
    <name type="scientific">Neobacillus novalis</name>
    <dbReference type="NCBI Taxonomy" id="220687"/>
    <lineage>
        <taxon>Bacteria</taxon>
        <taxon>Bacillati</taxon>
        <taxon>Bacillota</taxon>
        <taxon>Bacilli</taxon>
        <taxon>Bacillales</taxon>
        <taxon>Bacillaceae</taxon>
        <taxon>Neobacillus</taxon>
    </lineage>
</organism>
<reference evidence="1" key="1">
    <citation type="submission" date="2023-05" db="EMBL/GenBank/DDBJ databases">
        <title>Comparative genomics of Bacillaceae isolates and their secondary metabolite potential.</title>
        <authorList>
            <person name="Song L."/>
            <person name="Nielsen L.J."/>
            <person name="Mohite O."/>
            <person name="Xu X."/>
            <person name="Weber T."/>
            <person name="Kovacs A.T."/>
        </authorList>
    </citation>
    <scope>NUCLEOTIDE SEQUENCE</scope>
    <source>
        <strain evidence="1">XLM17</strain>
    </source>
</reference>
<keyword evidence="2" id="KW-1185">Reference proteome</keyword>
<evidence type="ECO:0000313" key="1">
    <source>
        <dbReference type="EMBL" id="WHY86978.1"/>
    </source>
</evidence>
<gene>
    <name evidence="1" type="ORF">QNH39_03685</name>
</gene>
<dbReference type="RefSeq" id="WP_066082736.1">
    <property type="nucleotide sequence ID" value="NZ_CP126114.1"/>
</dbReference>
<protein>
    <submittedName>
        <fullName evidence="1">Uncharacterized protein</fullName>
    </submittedName>
</protein>
<sequence length="331" mass="37481">MKELSFAQNFSIIALNAQDSLHLTNAKKVFLRCMAAATILELYLDNGFRTDGDFLTFKREDLRSPAITTYQESVLKTLLGKNEILSELLPHYLMKVTKLSKKVLKEVENAFAVSLTEANALEEIPALLGCDLEYVTAGISMKEYRSNSEVFSRLTESLRAETLETGAMTDEAILMLWLLRESGCIHDFFSKDELKRVAERIYELLGSSSLAKQVFPITIHKTIEMGIKNFLKIKKEVMSTPSGSGLNFVFPVIERSQSIFIDTEEFFANKAERLRDVKARLESKGHIFTVIREGEVPLIKIDNVLYEAVPSAKLYQIPVHGVRLRKYPLSL</sequence>
<evidence type="ECO:0000313" key="2">
    <source>
        <dbReference type="Proteomes" id="UP001178288"/>
    </source>
</evidence>
<accession>A0AA95MSD8</accession>
<dbReference type="EMBL" id="CP126114">
    <property type="protein sequence ID" value="WHY86978.1"/>
    <property type="molecule type" value="Genomic_DNA"/>
</dbReference>
<dbReference type="AlphaFoldDB" id="A0AA95MSD8"/>